<dbReference type="AlphaFoldDB" id="A0A9X0BIY4"/>
<dbReference type="Proteomes" id="UP001147760">
    <property type="component" value="Unassembled WGS sequence"/>
</dbReference>
<sequence>MLWLVLFSIPVVRGQCSQECGPISSLLSSCSLPDLDTDWHEFQHLPVERNLSGREYAPFGNGPSTARIATYDEARCFCTEAINSLSDCEVCARSACVDSCYSGPGAETPIANQNKVAGYYHEDCKAFGYFANSTLSSPSTTLSSMPPATEAPDYNSDCEICGVIHGQITECRLVDLDISPPPTQTSVLAEGYDYYGNLVWELRNIWSSDFDEFPRAGGKRMAPKEYFTRSVSRDVVSIVGLQDTGKLQGGTNRRARKLIATKTLGLLSSKPGDFPHLCTEKPISCTESASGLLTPIFPTAGPRQPPCCGGTSGVNASVAGYGPMWPRRHFLGEIYLALPPITFSRKIPQ</sequence>
<comment type="caution">
    <text evidence="1">The sequence shown here is derived from an EMBL/GenBank/DDBJ whole genome shotgun (WGS) entry which is preliminary data.</text>
</comment>
<evidence type="ECO:0000313" key="1">
    <source>
        <dbReference type="EMBL" id="KAJ5466509.1"/>
    </source>
</evidence>
<proteinExistence type="predicted"/>
<evidence type="ECO:0000313" key="2">
    <source>
        <dbReference type="Proteomes" id="UP001147760"/>
    </source>
</evidence>
<organism evidence="1 2">
    <name type="scientific">Penicillium desertorum</name>
    <dbReference type="NCBI Taxonomy" id="1303715"/>
    <lineage>
        <taxon>Eukaryota</taxon>
        <taxon>Fungi</taxon>
        <taxon>Dikarya</taxon>
        <taxon>Ascomycota</taxon>
        <taxon>Pezizomycotina</taxon>
        <taxon>Eurotiomycetes</taxon>
        <taxon>Eurotiomycetidae</taxon>
        <taxon>Eurotiales</taxon>
        <taxon>Aspergillaceae</taxon>
        <taxon>Penicillium</taxon>
    </lineage>
</organism>
<reference evidence="1" key="2">
    <citation type="journal article" date="2023" name="IMA Fungus">
        <title>Comparative genomic study of the Penicillium genus elucidates a diverse pangenome and 15 lateral gene transfer events.</title>
        <authorList>
            <person name="Petersen C."/>
            <person name="Sorensen T."/>
            <person name="Nielsen M.R."/>
            <person name="Sondergaard T.E."/>
            <person name="Sorensen J.L."/>
            <person name="Fitzpatrick D.A."/>
            <person name="Frisvad J.C."/>
            <person name="Nielsen K.L."/>
        </authorList>
    </citation>
    <scope>NUCLEOTIDE SEQUENCE</scope>
    <source>
        <strain evidence="1">IBT 17660</strain>
    </source>
</reference>
<protein>
    <submittedName>
        <fullName evidence="1">Uncharacterized protein</fullName>
    </submittedName>
</protein>
<dbReference type="EMBL" id="JAPWDO010000006">
    <property type="protein sequence ID" value="KAJ5466509.1"/>
    <property type="molecule type" value="Genomic_DNA"/>
</dbReference>
<keyword evidence="2" id="KW-1185">Reference proteome</keyword>
<gene>
    <name evidence="1" type="ORF">N7530_010296</name>
</gene>
<name>A0A9X0BIY4_9EURO</name>
<dbReference type="OrthoDB" id="4352157at2759"/>
<reference evidence="1" key="1">
    <citation type="submission" date="2022-12" db="EMBL/GenBank/DDBJ databases">
        <authorList>
            <person name="Petersen C."/>
        </authorList>
    </citation>
    <scope>NUCLEOTIDE SEQUENCE</scope>
    <source>
        <strain evidence="1">IBT 17660</strain>
    </source>
</reference>
<accession>A0A9X0BIY4</accession>